<evidence type="ECO:0000313" key="2">
    <source>
        <dbReference type="Proteomes" id="UP001608902"/>
    </source>
</evidence>
<gene>
    <name evidence="1" type="ORF">AB6A40_010222</name>
</gene>
<comment type="caution">
    <text evidence="1">The sequence shown here is derived from an EMBL/GenBank/DDBJ whole genome shotgun (WGS) entry which is preliminary data.</text>
</comment>
<reference evidence="1 2" key="1">
    <citation type="submission" date="2024-08" db="EMBL/GenBank/DDBJ databases">
        <title>Gnathostoma spinigerum genome.</title>
        <authorList>
            <person name="Gonzalez-Bertolin B."/>
            <person name="Monzon S."/>
            <person name="Zaballos A."/>
            <person name="Jimenez P."/>
            <person name="Dekumyoy P."/>
            <person name="Varona S."/>
            <person name="Cuesta I."/>
            <person name="Sumanam S."/>
            <person name="Adisakwattana P."/>
            <person name="Gasser R.B."/>
            <person name="Hernandez-Gonzalez A."/>
            <person name="Young N.D."/>
            <person name="Perteguer M.J."/>
        </authorList>
    </citation>
    <scope>NUCLEOTIDE SEQUENCE [LARGE SCALE GENOMIC DNA]</scope>
    <source>
        <strain evidence="1">AL3</strain>
        <tissue evidence="1">Liver</tissue>
    </source>
</reference>
<keyword evidence="2" id="KW-1185">Reference proteome</keyword>
<dbReference type="Proteomes" id="UP001608902">
    <property type="component" value="Unassembled WGS sequence"/>
</dbReference>
<organism evidence="1 2">
    <name type="scientific">Gnathostoma spinigerum</name>
    <dbReference type="NCBI Taxonomy" id="75299"/>
    <lineage>
        <taxon>Eukaryota</taxon>
        <taxon>Metazoa</taxon>
        <taxon>Ecdysozoa</taxon>
        <taxon>Nematoda</taxon>
        <taxon>Chromadorea</taxon>
        <taxon>Rhabditida</taxon>
        <taxon>Spirurina</taxon>
        <taxon>Gnathostomatomorpha</taxon>
        <taxon>Gnathostomatoidea</taxon>
        <taxon>Gnathostomatidae</taxon>
        <taxon>Gnathostoma</taxon>
    </lineage>
</organism>
<protein>
    <submittedName>
        <fullName evidence="1">Uncharacterized protein</fullName>
    </submittedName>
</protein>
<evidence type="ECO:0000313" key="1">
    <source>
        <dbReference type="EMBL" id="MFH4983513.1"/>
    </source>
</evidence>
<name>A0ABD6EU80_9BILA</name>
<sequence length="134" mass="15765">MVHLEDSDGSEWQLRKTHLSLLQIWQFTEFERESSDNGLNNVENDEELEKILRRRRVEFGEETEDDRTKINESALLDCSLTVKRHITNNIGSFYEQKEIENQNDNTHLTDDRSEGDLTKIKLKSNDITEQLKGQ</sequence>
<dbReference type="EMBL" id="JBGFUD010012610">
    <property type="protein sequence ID" value="MFH4983513.1"/>
    <property type="molecule type" value="Genomic_DNA"/>
</dbReference>
<dbReference type="AlphaFoldDB" id="A0ABD6EU80"/>
<accession>A0ABD6EU80</accession>
<proteinExistence type="predicted"/>